<dbReference type="Proteomes" id="UP000775213">
    <property type="component" value="Unassembled WGS sequence"/>
</dbReference>
<accession>A0AAV7GRB0</accession>
<name>A0AAV7GRB0_DENCH</name>
<evidence type="ECO:0000313" key="2">
    <source>
        <dbReference type="EMBL" id="KAH0464155.1"/>
    </source>
</evidence>
<dbReference type="AlphaFoldDB" id="A0AAV7GRB0"/>
<reference evidence="1" key="2">
    <citation type="submission" date="2021-03" db="EMBL/GenBank/DDBJ databases">
        <authorList>
            <person name="Zhang Y."/>
            <person name="Zhang G.-Q."/>
            <person name="Huang T."/>
            <person name="Niu S.-C."/>
            <person name="Liu Z.-J."/>
        </authorList>
    </citation>
    <scope>NUCLEOTIDE SEQUENCE</scope>
    <source>
        <strain evidence="1">Lindl</strain>
        <tissue evidence="1">Fresh leaves</tissue>
    </source>
</reference>
<dbReference type="EMBL" id="JAGFBR010000007">
    <property type="protein sequence ID" value="KAH0464155.1"/>
    <property type="molecule type" value="Genomic_DNA"/>
</dbReference>
<keyword evidence="3" id="KW-1185">Reference proteome</keyword>
<gene>
    <name evidence="1" type="ORF">IEQ34_006765</name>
    <name evidence="2" type="ORF">IEQ34_006941</name>
</gene>
<comment type="caution">
    <text evidence="1">The sequence shown here is derived from an EMBL/GenBank/DDBJ whole genome shotgun (WGS) entry which is preliminary data.</text>
</comment>
<evidence type="ECO:0000313" key="1">
    <source>
        <dbReference type="EMBL" id="KAH0463979.1"/>
    </source>
</evidence>
<evidence type="ECO:0000313" key="3">
    <source>
        <dbReference type="Proteomes" id="UP000775213"/>
    </source>
</evidence>
<organism evidence="1 3">
    <name type="scientific">Dendrobium chrysotoxum</name>
    <name type="common">Orchid</name>
    <dbReference type="NCBI Taxonomy" id="161865"/>
    <lineage>
        <taxon>Eukaryota</taxon>
        <taxon>Viridiplantae</taxon>
        <taxon>Streptophyta</taxon>
        <taxon>Embryophyta</taxon>
        <taxon>Tracheophyta</taxon>
        <taxon>Spermatophyta</taxon>
        <taxon>Magnoliopsida</taxon>
        <taxon>Liliopsida</taxon>
        <taxon>Asparagales</taxon>
        <taxon>Orchidaceae</taxon>
        <taxon>Epidendroideae</taxon>
        <taxon>Malaxideae</taxon>
        <taxon>Dendrobiinae</taxon>
        <taxon>Dendrobium</taxon>
    </lineage>
</organism>
<dbReference type="EMBL" id="JAGFBR010000007">
    <property type="protein sequence ID" value="KAH0463979.1"/>
    <property type="molecule type" value="Genomic_DNA"/>
</dbReference>
<reference evidence="1 3" key="1">
    <citation type="journal article" date="2021" name="Hortic Res">
        <title>Chromosome-scale assembly of the Dendrobium chrysotoxum genome enhances the understanding of orchid evolution.</title>
        <authorList>
            <person name="Zhang Y."/>
            <person name="Zhang G.Q."/>
            <person name="Zhang D."/>
            <person name="Liu X.D."/>
            <person name="Xu X.Y."/>
            <person name="Sun W.H."/>
            <person name="Yu X."/>
            <person name="Zhu X."/>
            <person name="Wang Z.W."/>
            <person name="Zhao X."/>
            <person name="Zhong W.Y."/>
            <person name="Chen H."/>
            <person name="Yin W.L."/>
            <person name="Huang T."/>
            <person name="Niu S.C."/>
            <person name="Liu Z.J."/>
        </authorList>
    </citation>
    <scope>NUCLEOTIDE SEQUENCE [LARGE SCALE GENOMIC DNA]</scope>
    <source>
        <strain evidence="1">Lindl</strain>
    </source>
</reference>
<proteinExistence type="predicted"/>
<sequence length="60" mass="6731">MKSISFSGLVEIELRSILANSMDFSELFESTVENFVDVSDCSSLAGNSNKRRRLQKSQID</sequence>
<protein>
    <submittedName>
        <fullName evidence="1">Uncharacterized protein</fullName>
    </submittedName>
</protein>